<dbReference type="Proteomes" id="UP000017127">
    <property type="component" value="Unassembled WGS sequence"/>
</dbReference>
<proteinExistence type="predicted"/>
<dbReference type="EMBL" id="AUZM01000041">
    <property type="protein sequence ID" value="ERT06157.1"/>
    <property type="molecule type" value="Genomic_DNA"/>
</dbReference>
<reference evidence="1 2" key="1">
    <citation type="journal article" date="2013" name="Front. Microbiol.">
        <title>Comparative genomic analyses of the cyanobacterium, Lyngbya aestuarii BL J, a powerful hydrogen producer.</title>
        <authorList>
            <person name="Kothari A."/>
            <person name="Vaughn M."/>
            <person name="Garcia-Pichel F."/>
        </authorList>
    </citation>
    <scope>NUCLEOTIDE SEQUENCE [LARGE SCALE GENOMIC DNA]</scope>
    <source>
        <strain evidence="1 2">BL J</strain>
    </source>
</reference>
<sequence>MIGLISCVKSVDVFCCLEVRAVLLLHTDLNKAIPESATHISFLINQSVS</sequence>
<protein>
    <submittedName>
        <fullName evidence="1">Uncharacterized protein</fullName>
    </submittedName>
</protein>
<comment type="caution">
    <text evidence="1">The sequence shown here is derived from an EMBL/GenBank/DDBJ whole genome shotgun (WGS) entry which is preliminary data.</text>
</comment>
<gene>
    <name evidence="1" type="ORF">M595_3889</name>
</gene>
<evidence type="ECO:0000313" key="1">
    <source>
        <dbReference type="EMBL" id="ERT06157.1"/>
    </source>
</evidence>
<keyword evidence="2" id="KW-1185">Reference proteome</keyword>
<accession>U7QFV1</accession>
<dbReference type="AlphaFoldDB" id="U7QFV1"/>
<evidence type="ECO:0000313" key="2">
    <source>
        <dbReference type="Proteomes" id="UP000017127"/>
    </source>
</evidence>
<organism evidence="1 2">
    <name type="scientific">Lyngbya aestuarii BL J</name>
    <dbReference type="NCBI Taxonomy" id="1348334"/>
    <lineage>
        <taxon>Bacteria</taxon>
        <taxon>Bacillati</taxon>
        <taxon>Cyanobacteriota</taxon>
        <taxon>Cyanophyceae</taxon>
        <taxon>Oscillatoriophycideae</taxon>
        <taxon>Oscillatoriales</taxon>
        <taxon>Microcoleaceae</taxon>
        <taxon>Lyngbya</taxon>
    </lineage>
</organism>
<name>U7QFV1_9CYAN</name>